<dbReference type="GO" id="GO:0051537">
    <property type="term" value="F:2 iron, 2 sulfur cluster binding"/>
    <property type="evidence" value="ECO:0007669"/>
    <property type="project" value="UniProtKB-KW"/>
</dbReference>
<dbReference type="AlphaFoldDB" id="A0A4R2CAR4"/>
<accession>A0A4R2CAR4</accession>
<comment type="caution">
    <text evidence="6">The sequence shown here is derived from an EMBL/GenBank/DDBJ whole genome shotgun (WGS) entry which is preliminary data.</text>
</comment>
<evidence type="ECO:0000256" key="2">
    <source>
        <dbReference type="ARBA" id="ARBA00022723"/>
    </source>
</evidence>
<dbReference type="InterPro" id="IPR036884">
    <property type="entry name" value="2Fe-2S-bd_dom_sf"/>
</dbReference>
<dbReference type="Pfam" id="PF00111">
    <property type="entry name" value="Fer2"/>
    <property type="match status" value="1"/>
</dbReference>
<dbReference type="PROSITE" id="PS51085">
    <property type="entry name" value="2FE2S_FER_2"/>
    <property type="match status" value="1"/>
</dbReference>
<keyword evidence="4" id="KW-0411">Iron-sulfur</keyword>
<keyword evidence="2" id="KW-0479">Metal-binding</keyword>
<protein>
    <submittedName>
        <fullName evidence="6">Isoquinoline 1-oxidoreductase alpha subunit/nicotinate dehydrogenase subunit A</fullName>
    </submittedName>
</protein>
<keyword evidence="1" id="KW-0001">2Fe-2S</keyword>
<dbReference type="SUPFAM" id="SSF47741">
    <property type="entry name" value="CO dehydrogenase ISP C-domain like"/>
    <property type="match status" value="1"/>
</dbReference>
<dbReference type="Proteomes" id="UP000295351">
    <property type="component" value="Unassembled WGS sequence"/>
</dbReference>
<dbReference type="PANTHER" id="PTHR44379">
    <property type="entry name" value="OXIDOREDUCTASE WITH IRON-SULFUR SUBUNIT"/>
    <property type="match status" value="1"/>
</dbReference>
<dbReference type="InterPro" id="IPR002888">
    <property type="entry name" value="2Fe-2S-bd"/>
</dbReference>
<evidence type="ECO:0000256" key="3">
    <source>
        <dbReference type="ARBA" id="ARBA00023004"/>
    </source>
</evidence>
<dbReference type="GO" id="GO:0016491">
    <property type="term" value="F:oxidoreductase activity"/>
    <property type="evidence" value="ECO:0007669"/>
    <property type="project" value="InterPro"/>
</dbReference>
<evidence type="ECO:0000259" key="5">
    <source>
        <dbReference type="PROSITE" id="PS51085"/>
    </source>
</evidence>
<evidence type="ECO:0000313" key="6">
    <source>
        <dbReference type="EMBL" id="TCN37787.1"/>
    </source>
</evidence>
<dbReference type="InterPro" id="IPR012675">
    <property type="entry name" value="Beta-grasp_dom_sf"/>
</dbReference>
<name>A0A4R2CAR4_SHIGR</name>
<dbReference type="RefSeq" id="WP_133036076.1">
    <property type="nucleotide sequence ID" value="NZ_BAABEI010000002.1"/>
</dbReference>
<dbReference type="InterPro" id="IPR001041">
    <property type="entry name" value="2Fe-2S_ferredoxin-type"/>
</dbReference>
<dbReference type="SUPFAM" id="SSF54292">
    <property type="entry name" value="2Fe-2S ferredoxin-like"/>
    <property type="match status" value="1"/>
</dbReference>
<dbReference type="GO" id="GO:0046872">
    <property type="term" value="F:metal ion binding"/>
    <property type="evidence" value="ECO:0007669"/>
    <property type="project" value="UniProtKB-KW"/>
</dbReference>
<dbReference type="Gene3D" id="1.10.150.120">
    <property type="entry name" value="[2Fe-2S]-binding domain"/>
    <property type="match status" value="1"/>
</dbReference>
<sequence>MSSSIAFQLNGSAAQVDDAGDEPLLFVLRNRLDLKATHFGCGLEQCGACVVSVDGQARYSCTLPMSALAGAEVTTPEALRDDPVGVALLEAFEAEQAGQCGYCISGILMRIHALFKTERRPGRAAILAALDKHLCRCGAHGSILRAVERAAARLGGEA</sequence>
<dbReference type="Pfam" id="PF01799">
    <property type="entry name" value="Fer2_2"/>
    <property type="match status" value="1"/>
</dbReference>
<organism evidence="6 7">
    <name type="scientific">Shinella granuli</name>
    <dbReference type="NCBI Taxonomy" id="323621"/>
    <lineage>
        <taxon>Bacteria</taxon>
        <taxon>Pseudomonadati</taxon>
        <taxon>Pseudomonadota</taxon>
        <taxon>Alphaproteobacteria</taxon>
        <taxon>Hyphomicrobiales</taxon>
        <taxon>Rhizobiaceae</taxon>
        <taxon>Shinella</taxon>
    </lineage>
</organism>
<keyword evidence="3" id="KW-0408">Iron</keyword>
<evidence type="ECO:0000256" key="1">
    <source>
        <dbReference type="ARBA" id="ARBA00022714"/>
    </source>
</evidence>
<evidence type="ECO:0000256" key="4">
    <source>
        <dbReference type="ARBA" id="ARBA00023014"/>
    </source>
</evidence>
<dbReference type="Gene3D" id="3.10.20.30">
    <property type="match status" value="1"/>
</dbReference>
<gene>
    <name evidence="6" type="ORF">EV665_12154</name>
</gene>
<dbReference type="EMBL" id="SLVX01000021">
    <property type="protein sequence ID" value="TCN37787.1"/>
    <property type="molecule type" value="Genomic_DNA"/>
</dbReference>
<proteinExistence type="predicted"/>
<reference evidence="6 7" key="1">
    <citation type="submission" date="2019-03" db="EMBL/GenBank/DDBJ databases">
        <title>Genomic Encyclopedia of Type Strains, Phase IV (KMG-IV): sequencing the most valuable type-strain genomes for metagenomic binning, comparative biology and taxonomic classification.</title>
        <authorList>
            <person name="Goeker M."/>
        </authorList>
    </citation>
    <scope>NUCLEOTIDE SEQUENCE [LARGE SCALE GENOMIC DNA]</scope>
    <source>
        <strain evidence="6 7">DSM 18401</strain>
    </source>
</reference>
<keyword evidence="7" id="KW-1185">Reference proteome</keyword>
<dbReference type="InterPro" id="IPR036010">
    <property type="entry name" value="2Fe-2S_ferredoxin-like_sf"/>
</dbReference>
<dbReference type="InterPro" id="IPR051452">
    <property type="entry name" value="Diverse_Oxidoreductases"/>
</dbReference>
<dbReference type="PANTHER" id="PTHR44379:SF6">
    <property type="entry name" value="BLR6046 PROTEIN"/>
    <property type="match status" value="1"/>
</dbReference>
<evidence type="ECO:0000313" key="7">
    <source>
        <dbReference type="Proteomes" id="UP000295351"/>
    </source>
</evidence>
<feature type="domain" description="2Fe-2S ferredoxin-type" evidence="5">
    <location>
        <begin position="3"/>
        <end position="79"/>
    </location>
</feature>